<accession>A0A849A501</accession>
<name>A0A849A501_9ACTN</name>
<evidence type="ECO:0000256" key="1">
    <source>
        <dbReference type="SAM" id="MobiDB-lite"/>
    </source>
</evidence>
<protein>
    <submittedName>
        <fullName evidence="2">Uncharacterized protein</fullName>
    </submittedName>
</protein>
<feature type="compositionally biased region" description="Low complexity" evidence="1">
    <location>
        <begin position="11"/>
        <end position="29"/>
    </location>
</feature>
<dbReference type="AlphaFoldDB" id="A0A849A501"/>
<dbReference type="Proteomes" id="UP000562984">
    <property type="component" value="Unassembled WGS sequence"/>
</dbReference>
<evidence type="ECO:0000313" key="3">
    <source>
        <dbReference type="Proteomes" id="UP000562984"/>
    </source>
</evidence>
<dbReference type="RefSeq" id="WP_171199278.1">
    <property type="nucleotide sequence ID" value="NZ_JABEND010000003.1"/>
</dbReference>
<sequence>MDSEPLQVLVADGPAPDGTAPDPTPAAGTPAAVEQILEQVRQTGTPGDQVHRVGSRPGKEIDPLLTGRLLVIGTDAALAAVVKRLQRRELLGQVQVSVAAIGDSQVARVWSLPRDPESQVRLARLGEVDVVPILRDDNGGVLVGEATIGPVAGTVYVDENRVVSSSARGLIVQPSVERGLQVTVIPKRMLGFGRRAQTYSGRAVEVSTLPGNPAGVVADGVRRDKDVERWTYYKHTAPLRLVRGVVD</sequence>
<evidence type="ECO:0000313" key="2">
    <source>
        <dbReference type="EMBL" id="NNG35615.1"/>
    </source>
</evidence>
<gene>
    <name evidence="2" type="ORF">HKD39_07790</name>
</gene>
<keyword evidence="3" id="KW-1185">Reference proteome</keyword>
<organism evidence="2 3">
    <name type="scientific">Nakamurella aerolata</name>
    <dbReference type="NCBI Taxonomy" id="1656892"/>
    <lineage>
        <taxon>Bacteria</taxon>
        <taxon>Bacillati</taxon>
        <taxon>Actinomycetota</taxon>
        <taxon>Actinomycetes</taxon>
        <taxon>Nakamurellales</taxon>
        <taxon>Nakamurellaceae</taxon>
        <taxon>Nakamurella</taxon>
    </lineage>
</organism>
<reference evidence="2 3" key="1">
    <citation type="submission" date="2020-05" db="EMBL/GenBank/DDBJ databases">
        <title>Nakamurella sp. DB0629 isolated from air conditioner.</title>
        <authorList>
            <person name="Kim D.H."/>
            <person name="Kim D.-U."/>
        </authorList>
    </citation>
    <scope>NUCLEOTIDE SEQUENCE [LARGE SCALE GENOMIC DNA]</scope>
    <source>
        <strain evidence="2 3">DB0629</strain>
    </source>
</reference>
<feature type="region of interest" description="Disordered" evidence="1">
    <location>
        <begin position="1"/>
        <end position="29"/>
    </location>
</feature>
<proteinExistence type="predicted"/>
<comment type="caution">
    <text evidence="2">The sequence shown here is derived from an EMBL/GenBank/DDBJ whole genome shotgun (WGS) entry which is preliminary data.</text>
</comment>
<dbReference type="EMBL" id="JABEND010000003">
    <property type="protein sequence ID" value="NNG35615.1"/>
    <property type="molecule type" value="Genomic_DNA"/>
</dbReference>